<dbReference type="Pfam" id="PF13516">
    <property type="entry name" value="LRR_6"/>
    <property type="match status" value="1"/>
</dbReference>
<dbReference type="Gene3D" id="3.80.10.10">
    <property type="entry name" value="Ribonuclease Inhibitor"/>
    <property type="match status" value="1"/>
</dbReference>
<dbReference type="GO" id="GO:0005634">
    <property type="term" value="C:nucleus"/>
    <property type="evidence" value="ECO:0007669"/>
    <property type="project" value="TreeGrafter"/>
</dbReference>
<evidence type="ECO:0000256" key="3">
    <source>
        <dbReference type="ARBA" id="ARBA00022737"/>
    </source>
</evidence>
<dbReference type="InterPro" id="IPR032675">
    <property type="entry name" value="LRR_dom_sf"/>
</dbReference>
<keyword evidence="1" id="KW-0343">GTPase activation</keyword>
<evidence type="ECO:0000313" key="5">
    <source>
        <dbReference type="Proteomes" id="UP001063166"/>
    </source>
</evidence>
<dbReference type="PANTHER" id="PTHR24113">
    <property type="entry name" value="RAN GTPASE-ACTIVATING PROTEIN 1"/>
    <property type="match status" value="1"/>
</dbReference>
<dbReference type="GO" id="GO:0005829">
    <property type="term" value="C:cytosol"/>
    <property type="evidence" value="ECO:0007669"/>
    <property type="project" value="TreeGrafter"/>
</dbReference>
<evidence type="ECO:0000256" key="2">
    <source>
        <dbReference type="ARBA" id="ARBA00022614"/>
    </source>
</evidence>
<proteinExistence type="predicted"/>
<evidence type="ECO:0000256" key="1">
    <source>
        <dbReference type="ARBA" id="ARBA00022468"/>
    </source>
</evidence>
<dbReference type="GO" id="GO:0031267">
    <property type="term" value="F:small GTPase binding"/>
    <property type="evidence" value="ECO:0007669"/>
    <property type="project" value="TreeGrafter"/>
</dbReference>
<dbReference type="OrthoDB" id="120976at2759"/>
<keyword evidence="5" id="KW-1185">Reference proteome</keyword>
<gene>
    <name evidence="4" type="ORF">LshimejAT787_1102030</name>
</gene>
<dbReference type="GO" id="GO:0006913">
    <property type="term" value="P:nucleocytoplasmic transport"/>
    <property type="evidence" value="ECO:0007669"/>
    <property type="project" value="TreeGrafter"/>
</dbReference>
<keyword evidence="2" id="KW-0433">Leucine-rich repeat</keyword>
<protein>
    <recommendedName>
        <fullName evidence="6">RNI-like protein</fullName>
    </recommendedName>
</protein>
<dbReference type="Proteomes" id="UP001063166">
    <property type="component" value="Unassembled WGS sequence"/>
</dbReference>
<evidence type="ECO:0008006" key="6">
    <source>
        <dbReference type="Google" id="ProtNLM"/>
    </source>
</evidence>
<dbReference type="GO" id="GO:0005096">
    <property type="term" value="F:GTPase activator activity"/>
    <property type="evidence" value="ECO:0007669"/>
    <property type="project" value="UniProtKB-KW"/>
</dbReference>
<organism evidence="4 5">
    <name type="scientific">Lyophyllum shimeji</name>
    <name type="common">Hon-shimeji</name>
    <name type="synonym">Tricholoma shimeji</name>
    <dbReference type="NCBI Taxonomy" id="47721"/>
    <lineage>
        <taxon>Eukaryota</taxon>
        <taxon>Fungi</taxon>
        <taxon>Dikarya</taxon>
        <taxon>Basidiomycota</taxon>
        <taxon>Agaricomycotina</taxon>
        <taxon>Agaricomycetes</taxon>
        <taxon>Agaricomycetidae</taxon>
        <taxon>Agaricales</taxon>
        <taxon>Tricholomatineae</taxon>
        <taxon>Lyophyllaceae</taxon>
        <taxon>Lyophyllum</taxon>
    </lineage>
</organism>
<sequence length="495" mass="54529">MTLYSRPGTAARPSSNYPAALSRTEVLSLQHARQAIETTTGQRIVQKVLISHSQLGDDGCVALFDLLGSAQGRKHPVSDIHLGSNNIGDKGLLAIADYLKDNVHLYSLQLPHNQFTGDAATIAAFVQAINTSRLKTLNLASNDNLGDAFVEAFFPALRCTTLRNLNVTATRLTGRSVDFITAYLSSNQFCHLRIFSCNANQLGTPGVKSIINAIRRYNYRLTEVNIYSNYGEVENLEEAVEQFKEALLFLRQTVNRNNYFTRETEEQALRLLRYSRPVLLSSSEVQSSRRLIPCIPSCSIYPANEASIFEAGRPQSLSPNVKLPIEIKQHILSFLAPTLSAAQRIRIYHYASLPSTLPELLPSLPSFTIPRTRASLCVPDPSSLGFGNSSKVWSTEGICAGGICMGAHNSVMNVMSGVRRFLHFESFKSCTSPSINVFRMPSSAKLTRLLYHSNHSSALAPSCSWPTRPVATAMMSYLSAPQRNTFAPPVPQNSR</sequence>
<name>A0A9P3UR14_LYOSH</name>
<dbReference type="EMBL" id="BRPK01000011">
    <property type="protein sequence ID" value="GLB42188.1"/>
    <property type="molecule type" value="Genomic_DNA"/>
</dbReference>
<reference evidence="4" key="1">
    <citation type="submission" date="2022-07" db="EMBL/GenBank/DDBJ databases">
        <title>The genome of Lyophyllum shimeji provides insight into the initial evolution of ectomycorrhizal fungal genome.</title>
        <authorList>
            <person name="Kobayashi Y."/>
            <person name="Shibata T."/>
            <person name="Hirakawa H."/>
            <person name="Shigenobu S."/>
            <person name="Nishiyama T."/>
            <person name="Yamada A."/>
            <person name="Hasebe M."/>
            <person name="Kawaguchi M."/>
        </authorList>
    </citation>
    <scope>NUCLEOTIDE SEQUENCE</scope>
    <source>
        <strain evidence="4">AT787</strain>
    </source>
</reference>
<dbReference type="InterPro" id="IPR027038">
    <property type="entry name" value="RanGap"/>
</dbReference>
<evidence type="ECO:0000313" key="4">
    <source>
        <dbReference type="EMBL" id="GLB42188.1"/>
    </source>
</evidence>
<comment type="caution">
    <text evidence="4">The sequence shown here is derived from an EMBL/GenBank/DDBJ whole genome shotgun (WGS) entry which is preliminary data.</text>
</comment>
<dbReference type="InterPro" id="IPR001611">
    <property type="entry name" value="Leu-rich_rpt"/>
</dbReference>
<keyword evidence="3" id="KW-0677">Repeat</keyword>
<dbReference type="SUPFAM" id="SSF52047">
    <property type="entry name" value="RNI-like"/>
    <property type="match status" value="1"/>
</dbReference>
<accession>A0A9P3UR14</accession>
<dbReference type="AlphaFoldDB" id="A0A9P3UR14"/>
<dbReference type="PANTHER" id="PTHR24113:SF12">
    <property type="entry name" value="RAN GTPASE-ACTIVATING PROTEIN 1"/>
    <property type="match status" value="1"/>
</dbReference>
<dbReference type="GO" id="GO:0048471">
    <property type="term" value="C:perinuclear region of cytoplasm"/>
    <property type="evidence" value="ECO:0007669"/>
    <property type="project" value="TreeGrafter"/>
</dbReference>